<evidence type="ECO:0000313" key="2">
    <source>
        <dbReference type="Proteomes" id="UP000233534"/>
    </source>
</evidence>
<keyword evidence="2" id="KW-1185">Reference proteome</keyword>
<proteinExistence type="predicted"/>
<sequence length="327" mass="38885">MYRHQEERSVEAVCYEHKHIEKVLEVIKLKFNEYFNDFITLEAGYGVSEQDIQKLAEKLGIERVKSKKNSDIAKKFKNIIVEASDDFQKDREKYIAIFDKEALEEYEDDPQYFKSTVLKKECPIIHHTLFSSAKELEKYKRDFNISDANELLTVVSNLCYFSEDYYNNFYDENTYDKINCYEDLRVSDLDTEDYTVYGVIGGGIKSHMLYKVYPAVFPNRSREAIWALWYLTDKKTFDCKQDSEFLMIDVDKSITQQNYFYPYELFTFYAHQIYQMLKQKADENNVYLDPENRYIIVDAFLSFVAKQHEEEISFLKQQIRDGGLGYA</sequence>
<organism evidence="1 2">
    <name type="scientific">Acetivibrio saccincola</name>
    <dbReference type="NCBI Taxonomy" id="1677857"/>
    <lineage>
        <taxon>Bacteria</taxon>
        <taxon>Bacillati</taxon>
        <taxon>Bacillota</taxon>
        <taxon>Clostridia</taxon>
        <taxon>Eubacteriales</taxon>
        <taxon>Oscillospiraceae</taxon>
        <taxon>Acetivibrio</taxon>
    </lineage>
</organism>
<dbReference type="EMBL" id="CP025197">
    <property type="protein sequence ID" value="AUG58605.1"/>
    <property type="molecule type" value="Genomic_DNA"/>
</dbReference>
<reference evidence="1 2" key="1">
    <citation type="submission" date="2017-12" db="EMBL/GenBank/DDBJ databases">
        <title>Complete genome sequence of Herbivorax saccincola GGR1, a novel Cellulosome-producing hydrolytic bacterium in a thermophilic biogas plant, established by Illumina and Nanopore MinION sequencing.</title>
        <authorList>
            <person name="Pechtl A."/>
            <person name="Ruckert C."/>
            <person name="Koeck D.E."/>
            <person name="Maus I."/>
            <person name="Winkler A."/>
            <person name="Kalinowski J."/>
            <person name="Puhler A."/>
            <person name="Schwarz W.W."/>
            <person name="Zverlov V.V."/>
            <person name="Schluter A."/>
            <person name="Liebl W."/>
        </authorList>
    </citation>
    <scope>NUCLEOTIDE SEQUENCE [LARGE SCALE GENOMIC DNA]</scope>
    <source>
        <strain evidence="2">SR1</strain>
    </source>
</reference>
<dbReference type="Proteomes" id="UP000233534">
    <property type="component" value="Chromosome"/>
</dbReference>
<dbReference type="RefSeq" id="WP_101303176.1">
    <property type="nucleotide sequence ID" value="NZ_CP025197.1"/>
</dbReference>
<dbReference type="KEGG" id="hsc:HVS_13700"/>
<evidence type="ECO:0000313" key="1">
    <source>
        <dbReference type="EMBL" id="AUG58605.1"/>
    </source>
</evidence>
<gene>
    <name evidence="1" type="ORF">HVS_13700</name>
</gene>
<name>A0A2K9EHA0_9FIRM</name>
<protein>
    <submittedName>
        <fullName evidence="1">Uncharacterized protein</fullName>
    </submittedName>
</protein>
<dbReference type="AlphaFoldDB" id="A0A2K9EHA0"/>
<accession>A0A2K9EHA0</accession>